<keyword evidence="10" id="KW-0325">Glycoprotein</keyword>
<evidence type="ECO:0000256" key="8">
    <source>
        <dbReference type="ARBA" id="ARBA00022989"/>
    </source>
</evidence>
<dbReference type="PANTHER" id="PTHR10132:SF16">
    <property type="entry name" value="ALPHA-SARCOGLYCAN"/>
    <property type="match status" value="1"/>
</dbReference>
<dbReference type="GO" id="GO:0005856">
    <property type="term" value="C:cytoskeleton"/>
    <property type="evidence" value="ECO:0007669"/>
    <property type="project" value="UniProtKB-SubCell"/>
</dbReference>
<keyword evidence="11" id="KW-0206">Cytoskeleton</keyword>
<dbReference type="Pfam" id="PF05510">
    <property type="entry name" value="Sarcoglycan_2"/>
    <property type="match status" value="1"/>
</dbReference>
<evidence type="ECO:0000256" key="1">
    <source>
        <dbReference type="ARBA" id="ARBA00002860"/>
    </source>
</evidence>
<evidence type="ECO:0000256" key="10">
    <source>
        <dbReference type="ARBA" id="ARBA00023180"/>
    </source>
</evidence>
<evidence type="ECO:0000256" key="6">
    <source>
        <dbReference type="ARBA" id="ARBA00022490"/>
    </source>
</evidence>
<evidence type="ECO:0000313" key="14">
    <source>
        <dbReference type="Ensembl" id="ENSXETP00000102438"/>
    </source>
</evidence>
<dbReference type="InterPro" id="IPR048347">
    <property type="entry name" value="Sarcoglycan_C"/>
</dbReference>
<evidence type="ECO:0000256" key="7">
    <source>
        <dbReference type="ARBA" id="ARBA00022692"/>
    </source>
</evidence>
<keyword evidence="8 12" id="KW-1133">Transmembrane helix</keyword>
<dbReference type="GeneTree" id="ENSGT00390000005672"/>
<evidence type="ECO:0000256" key="11">
    <source>
        <dbReference type="ARBA" id="ARBA00023212"/>
    </source>
</evidence>
<dbReference type="GO" id="GO:0042383">
    <property type="term" value="C:sarcolemma"/>
    <property type="evidence" value="ECO:0007669"/>
    <property type="project" value="UniProtKB-SubCell"/>
</dbReference>
<name>A0A803J3M6_XENTR</name>
<dbReference type="InParanoid" id="A0A803J3M6"/>
<evidence type="ECO:0000256" key="3">
    <source>
        <dbReference type="ARBA" id="ARBA00004513"/>
    </source>
</evidence>
<dbReference type="InterPro" id="IPR048346">
    <property type="entry name" value="Sarcoglycan_N"/>
</dbReference>
<dbReference type="InterPro" id="IPR006644">
    <property type="entry name" value="Cadg"/>
</dbReference>
<keyword evidence="6" id="KW-0963">Cytoplasm</keyword>
<dbReference type="Pfam" id="PF20989">
    <property type="entry name" value="Sarcoglycan_2_C"/>
    <property type="match status" value="1"/>
</dbReference>
<dbReference type="PANTHER" id="PTHR10132">
    <property type="entry name" value="ALPHA-/EPSILON-SARCOGLYCAN FAMILY MEMBER"/>
    <property type="match status" value="1"/>
</dbReference>
<keyword evidence="7 12" id="KW-0812">Transmembrane</keyword>
<evidence type="ECO:0000256" key="9">
    <source>
        <dbReference type="ARBA" id="ARBA00023136"/>
    </source>
</evidence>
<reference evidence="14" key="1">
    <citation type="journal article" date="2010" name="Science">
        <title>The genome of the Western clawed frog Xenopus tropicalis.</title>
        <authorList>
            <person name="Hellsten U."/>
            <person name="Harland R.M."/>
            <person name="Gilchrist M.J."/>
            <person name="Hendrix D."/>
            <person name="Jurka J."/>
            <person name="Kapitonov V."/>
            <person name="Ovcharenko I."/>
            <person name="Putnam N.H."/>
            <person name="Shu S."/>
            <person name="Taher L."/>
            <person name="Blitz I.L."/>
            <person name="Blumberg B."/>
            <person name="Dichmann D.S."/>
            <person name="Dubchak I."/>
            <person name="Amaya E."/>
            <person name="Detter J.C."/>
            <person name="Fletcher R."/>
            <person name="Gerhard D.S."/>
            <person name="Goodstein D."/>
            <person name="Graves T."/>
            <person name="Grigoriev I.V."/>
            <person name="Grimwood J."/>
            <person name="Kawashima T."/>
            <person name="Lindquist E."/>
            <person name="Lucas S.M."/>
            <person name="Mead P.E."/>
            <person name="Mitros T."/>
            <person name="Ogino H."/>
            <person name="Ohta Y."/>
            <person name="Poliakov A.V."/>
            <person name="Pollet N."/>
            <person name="Robert J."/>
            <person name="Salamov A."/>
            <person name="Sater A.K."/>
            <person name="Schmutz J."/>
            <person name="Terry A."/>
            <person name="Vize P.D."/>
            <person name="Warren W.C."/>
            <person name="Wells D."/>
            <person name="Wills A."/>
            <person name="Wilson R.K."/>
            <person name="Zimmerman L.B."/>
            <person name="Zorn A.M."/>
            <person name="Grainger R."/>
            <person name="Grammer T."/>
            <person name="Khokha M.K."/>
            <person name="Richardson P.M."/>
            <person name="Rokhsar D.S."/>
        </authorList>
    </citation>
    <scope>NUCLEOTIDE SEQUENCE [LARGE SCALE GENOMIC DNA]</scope>
    <source>
        <strain evidence="14">Nigerian</strain>
    </source>
</reference>
<sequence>HPLNLSHRLPLKDHLLGSWRIKYISQRSKDAINKVALWLSFPLCFCDQNVVASVGVLFVHELDTKQFQQSFPSAQNNYDVNRIDPITFRANLDGFPDLPAWLRYTQRSPWHAAYLYGSPTQPGRQVIEVTAYNRYTFETVRERIIFNVRIGTDSQLPYQAELLILDWDVEELLPSKAQFDVKAPLQDEWGSQTLTVINITSALDKGGRVPLPLPGHKEGVYIKVGSDVPFPQCLLYSQSPRIRQFCKEGQRPLVLCNSRLRDFQIDWCNVSLTDGFGTPIPVRPEPGSGILKGEGEFNPPSETLEEKYYLPDYLLTLLLPSLLALLLFLLLCYIMCCRREGVEKRDQVTSDIQLVHHQTVFSNTEELRHMASNRDVPRPLSTLPMFNVRTGQRAPPMQLSEDSAHVPLILSQQ</sequence>
<evidence type="ECO:0000256" key="12">
    <source>
        <dbReference type="SAM" id="Phobius"/>
    </source>
</evidence>
<evidence type="ECO:0000256" key="4">
    <source>
        <dbReference type="ARBA" id="ARBA00007721"/>
    </source>
</evidence>
<comment type="similarity">
    <text evidence="4">Belongs to the sarcoglycan alpha/epsilon family.</text>
</comment>
<dbReference type="Xenbase" id="XB-GENE-6258370">
    <property type="gene designation" value="sgca"/>
</dbReference>
<evidence type="ECO:0000256" key="5">
    <source>
        <dbReference type="ARBA" id="ARBA00022475"/>
    </source>
</evidence>
<feature type="domain" description="Dystroglycan-type cadherin-like" evidence="13">
    <location>
        <begin position="49"/>
        <end position="155"/>
    </location>
</feature>
<gene>
    <name evidence="14" type="primary">sgca</name>
</gene>
<organism evidence="14">
    <name type="scientific">Xenopus tropicalis</name>
    <name type="common">Western clawed frog</name>
    <name type="synonym">Silurana tropicalis</name>
    <dbReference type="NCBI Taxonomy" id="8364"/>
    <lineage>
        <taxon>Eukaryota</taxon>
        <taxon>Metazoa</taxon>
        <taxon>Chordata</taxon>
        <taxon>Craniata</taxon>
        <taxon>Vertebrata</taxon>
        <taxon>Euteleostomi</taxon>
        <taxon>Amphibia</taxon>
        <taxon>Batrachia</taxon>
        <taxon>Anura</taxon>
        <taxon>Pipoidea</taxon>
        <taxon>Pipidae</taxon>
        <taxon>Xenopodinae</taxon>
        <taxon>Xenopus</taxon>
        <taxon>Silurana</taxon>
    </lineage>
</organism>
<keyword evidence="9 12" id="KW-0472">Membrane</keyword>
<keyword evidence="5" id="KW-1003">Cell membrane</keyword>
<comment type="subcellular location">
    <subcellularLocation>
        <location evidence="3">Cell membrane</location>
        <location evidence="3">Sarcolemma</location>
        <topology evidence="3">Single-pass membrane protein</topology>
    </subcellularLocation>
    <subcellularLocation>
        <location evidence="2">Cytoplasm</location>
        <location evidence="2">Cytoskeleton</location>
    </subcellularLocation>
</comment>
<dbReference type="Bgee" id="ENSXETG00000003373">
    <property type="expression patterns" value="Expressed in skeletal muscle tissue and 5 other cell types or tissues"/>
</dbReference>
<protein>
    <submittedName>
        <fullName evidence="14">Sarcoglycan alpha</fullName>
    </submittedName>
</protein>
<comment type="function">
    <text evidence="1">Component of the sarcoglycan complex, a subcomplex of the dystrophin-glycoprotein complex which forms a link between the F-actin cytoskeleton and the extracellular matrix.</text>
</comment>
<dbReference type="GO" id="GO:0016012">
    <property type="term" value="C:sarcoglycan complex"/>
    <property type="evidence" value="ECO:0007669"/>
    <property type="project" value="InterPro"/>
</dbReference>
<dbReference type="AlphaFoldDB" id="A0A803J3M6"/>
<evidence type="ECO:0000256" key="2">
    <source>
        <dbReference type="ARBA" id="ARBA00004245"/>
    </source>
</evidence>
<evidence type="ECO:0000259" key="13">
    <source>
        <dbReference type="SMART" id="SM00736"/>
    </source>
</evidence>
<proteinExistence type="inferred from homology"/>
<dbReference type="Ensembl" id="ENSXETT00000116027">
    <property type="protein sequence ID" value="ENSXETP00000102438"/>
    <property type="gene ID" value="ENSXETG00000003373"/>
</dbReference>
<accession>A0A803J3M6</accession>
<feature type="transmembrane region" description="Helical" evidence="12">
    <location>
        <begin position="313"/>
        <end position="336"/>
    </location>
</feature>
<reference evidence="14" key="2">
    <citation type="submission" date="2021-03" db="UniProtKB">
        <authorList>
            <consortium name="Ensembl"/>
        </authorList>
    </citation>
    <scope>IDENTIFICATION</scope>
</reference>
<dbReference type="SMART" id="SM00736">
    <property type="entry name" value="CADG"/>
    <property type="match status" value="1"/>
</dbReference>
<dbReference type="InterPro" id="IPR008908">
    <property type="entry name" value="Sarcoglycan_alpha/epsilon"/>
</dbReference>